<protein>
    <submittedName>
        <fullName evidence="2">Type III secretion protein HrpB2</fullName>
    </submittedName>
</protein>
<dbReference type="InterPro" id="IPR013391">
    <property type="entry name" value="T3SS_HrpB2"/>
</dbReference>
<dbReference type="RefSeq" id="WP_102612645.1">
    <property type="nucleotide sequence ID" value="NZ_CADIKD010000007.1"/>
</dbReference>
<dbReference type="Proteomes" id="UP000235347">
    <property type="component" value="Unassembled WGS sequence"/>
</dbReference>
<feature type="region of interest" description="Disordered" evidence="1">
    <location>
        <begin position="22"/>
        <end position="55"/>
    </location>
</feature>
<dbReference type="AlphaFoldDB" id="A0A2N7VHG8"/>
<dbReference type="Pfam" id="PF09487">
    <property type="entry name" value="HrpB2"/>
    <property type="match status" value="1"/>
</dbReference>
<evidence type="ECO:0000313" key="2">
    <source>
        <dbReference type="EMBL" id="PMS16590.1"/>
    </source>
</evidence>
<sequence>MSAAPISFSQFSQVLSHAFDGGGAAQGGPARGADAFRAMAETSRMTPPRPPETDTGALVSRLARSQDAAFKTVSDDMLYMVSNAERMSMPQLTAATVQVQLETAGMQVDLQTKLAVVTSSKDALDTLMKNQ</sequence>
<accession>A0A2N7VHG8</accession>
<evidence type="ECO:0000256" key="1">
    <source>
        <dbReference type="SAM" id="MobiDB-lite"/>
    </source>
</evidence>
<reference evidence="2 3" key="1">
    <citation type="submission" date="2018-01" db="EMBL/GenBank/DDBJ databases">
        <title>Whole genome analyses suggest that Burkholderia sensu lato contains two further novel genera in the rhizoxinica-symbiotica group Mycetohabitans gen. nov., and Trinickia gen. nov.: implications for the evolution of diazotrophy and nodulation in the Burkholderiaceae.</title>
        <authorList>
            <person name="Estrada-de los Santos P."/>
            <person name="Palmer M."/>
            <person name="Chavez-Ramirez B."/>
            <person name="Beukes C."/>
            <person name="Steenkamp E.T."/>
            <person name="Hirsch A.M."/>
            <person name="Manyaka P."/>
            <person name="Maluk M."/>
            <person name="Lafos M."/>
            <person name="Crook M."/>
            <person name="Gross E."/>
            <person name="Simon M.F."/>
            <person name="Bueno dos Reis Junior F."/>
            <person name="Poole P.S."/>
            <person name="Venter S.N."/>
            <person name="James E.K."/>
        </authorList>
    </citation>
    <scope>NUCLEOTIDE SEQUENCE [LARGE SCALE GENOMIC DNA]</scope>
    <source>
        <strain evidence="2 3">GP25-8</strain>
    </source>
</reference>
<gene>
    <name evidence="2" type="ORF">C0Z19_25630</name>
</gene>
<evidence type="ECO:0000313" key="3">
    <source>
        <dbReference type="Proteomes" id="UP000235347"/>
    </source>
</evidence>
<proteinExistence type="predicted"/>
<keyword evidence="3" id="KW-1185">Reference proteome</keyword>
<dbReference type="EMBL" id="PNYB01000034">
    <property type="protein sequence ID" value="PMS16590.1"/>
    <property type="molecule type" value="Genomic_DNA"/>
</dbReference>
<name>A0A2N7VHG8_9BURK</name>
<comment type="caution">
    <text evidence="2">The sequence shown here is derived from an EMBL/GenBank/DDBJ whole genome shotgun (WGS) entry which is preliminary data.</text>
</comment>
<organism evidence="2 3">
    <name type="scientific">Trinickia soli</name>
    <dbReference type="NCBI Taxonomy" id="380675"/>
    <lineage>
        <taxon>Bacteria</taxon>
        <taxon>Pseudomonadati</taxon>
        <taxon>Pseudomonadota</taxon>
        <taxon>Betaproteobacteria</taxon>
        <taxon>Burkholderiales</taxon>
        <taxon>Burkholderiaceae</taxon>
        <taxon>Trinickia</taxon>
    </lineage>
</organism>